<comment type="caution">
    <text evidence="1">The sequence shown here is derived from an EMBL/GenBank/DDBJ whole genome shotgun (WGS) entry which is preliminary data.</text>
</comment>
<accession>A0A523RNL0</accession>
<proteinExistence type="predicted"/>
<protein>
    <submittedName>
        <fullName evidence="1">Membrane protein insertion efficiency factor YidD</fullName>
    </submittedName>
</protein>
<evidence type="ECO:0000313" key="1">
    <source>
        <dbReference type="EMBL" id="TET07354.1"/>
    </source>
</evidence>
<dbReference type="AlphaFoldDB" id="A0A523RNL0"/>
<reference evidence="1 2" key="1">
    <citation type="submission" date="2019-03" db="EMBL/GenBank/DDBJ databases">
        <title>Metabolic potential of uncultured bacteria and archaea associated with petroleum seepage in deep-sea sediments.</title>
        <authorList>
            <person name="Dong X."/>
            <person name="Hubert C."/>
        </authorList>
    </citation>
    <scope>NUCLEOTIDE SEQUENCE [LARGE SCALE GENOMIC DNA]</scope>
    <source>
        <strain evidence="1">E44_bin7</strain>
    </source>
</reference>
<gene>
    <name evidence="1" type="primary">yidD</name>
    <name evidence="1" type="ORF">E3J84_07505</name>
</gene>
<organism evidence="1 2">
    <name type="scientific">Aerophobetes bacterium</name>
    <dbReference type="NCBI Taxonomy" id="2030807"/>
    <lineage>
        <taxon>Bacteria</taxon>
        <taxon>Candidatus Aerophobota</taxon>
    </lineage>
</organism>
<evidence type="ECO:0000313" key="2">
    <source>
        <dbReference type="Proteomes" id="UP000316360"/>
    </source>
</evidence>
<dbReference type="Proteomes" id="UP000316360">
    <property type="component" value="Unassembled WGS sequence"/>
</dbReference>
<sequence length="16" mass="1904">RILRCHPFYPGGYDPI</sequence>
<feature type="non-terminal residue" evidence="1">
    <location>
        <position position="1"/>
    </location>
</feature>
<dbReference type="EMBL" id="SOKJ01000428">
    <property type="protein sequence ID" value="TET07354.1"/>
    <property type="molecule type" value="Genomic_DNA"/>
</dbReference>
<name>A0A523RNL0_UNCAE</name>